<evidence type="ECO:0000313" key="1">
    <source>
        <dbReference type="EMBL" id="JAD49942.1"/>
    </source>
</evidence>
<dbReference type="AlphaFoldDB" id="A0A0A9AS74"/>
<name>A0A0A9AS74_ARUDO</name>
<reference evidence="1" key="2">
    <citation type="journal article" date="2015" name="Data Brief">
        <title>Shoot transcriptome of the giant reed, Arundo donax.</title>
        <authorList>
            <person name="Barrero R.A."/>
            <person name="Guerrero F.D."/>
            <person name="Moolhuijzen P."/>
            <person name="Goolsby J.A."/>
            <person name="Tidwell J."/>
            <person name="Bellgard S.E."/>
            <person name="Bellgard M.I."/>
        </authorList>
    </citation>
    <scope>NUCLEOTIDE SEQUENCE</scope>
    <source>
        <tissue evidence="1">Shoot tissue taken approximately 20 cm above the soil surface</tissue>
    </source>
</reference>
<proteinExistence type="predicted"/>
<dbReference type="EMBL" id="GBRH01247953">
    <property type="protein sequence ID" value="JAD49942.1"/>
    <property type="molecule type" value="Transcribed_RNA"/>
</dbReference>
<organism evidence="1">
    <name type="scientific">Arundo donax</name>
    <name type="common">Giant reed</name>
    <name type="synonym">Donax arundinaceus</name>
    <dbReference type="NCBI Taxonomy" id="35708"/>
    <lineage>
        <taxon>Eukaryota</taxon>
        <taxon>Viridiplantae</taxon>
        <taxon>Streptophyta</taxon>
        <taxon>Embryophyta</taxon>
        <taxon>Tracheophyta</taxon>
        <taxon>Spermatophyta</taxon>
        <taxon>Magnoliopsida</taxon>
        <taxon>Liliopsida</taxon>
        <taxon>Poales</taxon>
        <taxon>Poaceae</taxon>
        <taxon>PACMAD clade</taxon>
        <taxon>Arundinoideae</taxon>
        <taxon>Arundineae</taxon>
        <taxon>Arundo</taxon>
    </lineage>
</organism>
<protein>
    <submittedName>
        <fullName evidence="1">Uncharacterized protein</fullName>
    </submittedName>
</protein>
<reference evidence="1" key="1">
    <citation type="submission" date="2014-09" db="EMBL/GenBank/DDBJ databases">
        <authorList>
            <person name="Magalhaes I.L.F."/>
            <person name="Oliveira U."/>
            <person name="Santos F.R."/>
            <person name="Vidigal T.H.D.A."/>
            <person name="Brescovit A.D."/>
            <person name="Santos A.J."/>
        </authorList>
    </citation>
    <scope>NUCLEOTIDE SEQUENCE</scope>
    <source>
        <tissue evidence="1">Shoot tissue taken approximately 20 cm above the soil surface</tissue>
    </source>
</reference>
<sequence length="26" mass="2912">MQSRGECLSPCCPAWTSYETTETDLC</sequence>
<accession>A0A0A9AS74</accession>